<gene>
    <name evidence="1" type="ORF">Vadar_026928</name>
</gene>
<name>A0ACB7YHE5_9ERIC</name>
<organism evidence="1 2">
    <name type="scientific">Vaccinium darrowii</name>
    <dbReference type="NCBI Taxonomy" id="229202"/>
    <lineage>
        <taxon>Eukaryota</taxon>
        <taxon>Viridiplantae</taxon>
        <taxon>Streptophyta</taxon>
        <taxon>Embryophyta</taxon>
        <taxon>Tracheophyta</taxon>
        <taxon>Spermatophyta</taxon>
        <taxon>Magnoliopsida</taxon>
        <taxon>eudicotyledons</taxon>
        <taxon>Gunneridae</taxon>
        <taxon>Pentapetalae</taxon>
        <taxon>asterids</taxon>
        <taxon>Ericales</taxon>
        <taxon>Ericaceae</taxon>
        <taxon>Vaccinioideae</taxon>
        <taxon>Vaccinieae</taxon>
        <taxon>Vaccinium</taxon>
    </lineage>
</organism>
<proteinExistence type="predicted"/>
<evidence type="ECO:0000313" key="1">
    <source>
        <dbReference type="EMBL" id="KAH7852597.1"/>
    </source>
</evidence>
<dbReference type="EMBL" id="CM037158">
    <property type="protein sequence ID" value="KAH7852597.1"/>
    <property type="molecule type" value="Genomic_DNA"/>
</dbReference>
<dbReference type="Proteomes" id="UP000828048">
    <property type="component" value="Chromosome 8"/>
</dbReference>
<accession>A0ACB7YHE5</accession>
<reference evidence="1 2" key="1">
    <citation type="journal article" date="2021" name="Hortic Res">
        <title>High-quality reference genome and annotation aids understanding of berry development for evergreen blueberry (Vaccinium darrowii).</title>
        <authorList>
            <person name="Yu J."/>
            <person name="Hulse-Kemp A.M."/>
            <person name="Babiker E."/>
            <person name="Staton M."/>
        </authorList>
    </citation>
    <scope>NUCLEOTIDE SEQUENCE [LARGE SCALE GENOMIC DNA]</scope>
    <source>
        <strain evidence="2">cv. NJ 8807/NJ 8810</strain>
        <tissue evidence="1">Young leaf</tissue>
    </source>
</reference>
<keyword evidence="2" id="KW-1185">Reference proteome</keyword>
<protein>
    <submittedName>
        <fullName evidence="1">Uncharacterized protein</fullName>
    </submittedName>
</protein>
<evidence type="ECO:0000313" key="2">
    <source>
        <dbReference type="Proteomes" id="UP000828048"/>
    </source>
</evidence>
<sequence length="275" mass="30930">MESGYWKATGKERNVKSGSNVIGTKRTLVFHAGRAPKGERTEWIMHEYCMNETSQDSMVVCRLRKNTDFRINDSPRQGSSSQRQLSTENSSNDTLSEVGVEQLGILERAKFSHLGSSSHQGFDDDDCFAEILKDDIVDLGKPILPSTPDILPVVAEKAEHEKRLLQLTEVTPLHILPVQGKANQRIRMRQQQPEKYHVKPVKIEASNSYFSVEEFIRPKSDEPPSCLLGLALSQRFNCRRLSAVFTVLTLLDSVCVSVGTTVASQVEKFKYAYLL</sequence>
<comment type="caution">
    <text evidence="1">The sequence shown here is derived from an EMBL/GenBank/DDBJ whole genome shotgun (WGS) entry which is preliminary data.</text>
</comment>